<evidence type="ECO:0000313" key="1">
    <source>
        <dbReference type="EMBL" id="MFD2533968.1"/>
    </source>
</evidence>
<gene>
    <name evidence="1" type="ORF">ACFSQS_02540</name>
</gene>
<dbReference type="EMBL" id="JBHULK010000001">
    <property type="protein sequence ID" value="MFD2533968.1"/>
    <property type="molecule type" value="Genomic_DNA"/>
</dbReference>
<evidence type="ECO:0000313" key="2">
    <source>
        <dbReference type="Proteomes" id="UP001597441"/>
    </source>
</evidence>
<reference evidence="2" key="1">
    <citation type="journal article" date="2019" name="Int. J. Syst. Evol. Microbiol.">
        <title>The Global Catalogue of Microorganisms (GCM) 10K type strain sequencing project: providing services to taxonomists for standard genome sequencing and annotation.</title>
        <authorList>
            <consortium name="The Broad Institute Genomics Platform"/>
            <consortium name="The Broad Institute Genome Sequencing Center for Infectious Disease"/>
            <person name="Wu L."/>
            <person name="Ma J."/>
        </authorList>
    </citation>
    <scope>NUCLEOTIDE SEQUENCE [LARGE SCALE GENOMIC DNA]</scope>
    <source>
        <strain evidence="2">KCTC 42903</strain>
    </source>
</reference>
<organism evidence="1 2">
    <name type="scientific">Gelatiniphilus marinus</name>
    <dbReference type="NCBI Taxonomy" id="1759464"/>
    <lineage>
        <taxon>Bacteria</taxon>
        <taxon>Pseudomonadati</taxon>
        <taxon>Bacteroidota</taxon>
        <taxon>Flavobacteriia</taxon>
        <taxon>Flavobacteriales</taxon>
        <taxon>Flavobacteriaceae</taxon>
        <taxon>Gelatiniphilus</taxon>
    </lineage>
</organism>
<proteinExistence type="predicted"/>
<dbReference type="RefSeq" id="WP_388013599.1">
    <property type="nucleotide sequence ID" value="NZ_JBHUDT010000001.1"/>
</dbReference>
<name>A0ABW5JR27_9FLAO</name>
<keyword evidence="2" id="KW-1185">Reference proteome</keyword>
<protein>
    <submittedName>
        <fullName evidence="1">Uncharacterized protein</fullName>
    </submittedName>
</protein>
<dbReference type="Proteomes" id="UP001597441">
    <property type="component" value="Unassembled WGS sequence"/>
</dbReference>
<comment type="caution">
    <text evidence="1">The sequence shown here is derived from an EMBL/GenBank/DDBJ whole genome shotgun (WGS) entry which is preliminary data.</text>
</comment>
<accession>A0ABW5JR27</accession>
<sequence>MKRKEGIGSYFHLESKPEKNLNLSKKLNLDYTVFYTGRHALLHILNEISASKKISKIWFPNYYCQHTLGWIKHTYKNIETYNTNPFEFSENIEITTFATPNDVVLINNYWGLSTMPQYQTNRPIVIEDHSHGWLSNPCLNSKANYCFVSLRKSLPIPLGGIYWTPNPIVPKINNLFKADENFYKTWDLMQEAMALKTKFINDCKATDNQTFLPKFYEVEEALNHNYTFTKLLKNHGDFIESFLNFDVKKIKQENLGLLYSKIKANPHFKIVKREGYTAFGLLLLFKNKTKYNALKTYLVDNNIYPSSLWPDNNIPYKWQHFLNIHVDFRYTTADMEHIASTLNKWLAINFLED</sequence>